<proteinExistence type="predicted"/>
<name>R7TRK9_CAPTE</name>
<feature type="chain" id="PRO_5008787280" evidence="1">
    <location>
        <begin position="18"/>
        <end position="151"/>
    </location>
</feature>
<dbReference type="Proteomes" id="UP000014760">
    <property type="component" value="Unassembled WGS sequence"/>
</dbReference>
<gene>
    <name evidence="2" type="ORF">CAPTEDRAFT_204015</name>
</gene>
<organism evidence="2">
    <name type="scientific">Capitella teleta</name>
    <name type="common">Polychaete worm</name>
    <dbReference type="NCBI Taxonomy" id="283909"/>
    <lineage>
        <taxon>Eukaryota</taxon>
        <taxon>Metazoa</taxon>
        <taxon>Spiralia</taxon>
        <taxon>Lophotrochozoa</taxon>
        <taxon>Annelida</taxon>
        <taxon>Polychaeta</taxon>
        <taxon>Sedentaria</taxon>
        <taxon>Scolecida</taxon>
        <taxon>Capitellidae</taxon>
        <taxon>Capitella</taxon>
    </lineage>
</organism>
<accession>R7TRK9</accession>
<dbReference type="EMBL" id="KB309672">
    <property type="protein sequence ID" value="ELT93665.1"/>
    <property type="molecule type" value="Genomic_DNA"/>
</dbReference>
<protein>
    <submittedName>
        <fullName evidence="2 3">Uncharacterized protein</fullName>
    </submittedName>
</protein>
<dbReference type="OMA" id="WGREIED"/>
<reference evidence="4" key="1">
    <citation type="submission" date="2012-12" db="EMBL/GenBank/DDBJ databases">
        <authorList>
            <person name="Hellsten U."/>
            <person name="Grimwood J."/>
            <person name="Chapman J.A."/>
            <person name="Shapiro H."/>
            <person name="Aerts A."/>
            <person name="Otillar R.P."/>
            <person name="Terry A.Y."/>
            <person name="Boore J.L."/>
            <person name="Simakov O."/>
            <person name="Marletaz F."/>
            <person name="Cho S.-J."/>
            <person name="Edsinger-Gonzales E."/>
            <person name="Havlak P."/>
            <person name="Kuo D.-H."/>
            <person name="Larsson T."/>
            <person name="Lv J."/>
            <person name="Arendt D."/>
            <person name="Savage R."/>
            <person name="Osoegawa K."/>
            <person name="de Jong P."/>
            <person name="Lindberg D.R."/>
            <person name="Seaver E.C."/>
            <person name="Weisblat D.A."/>
            <person name="Putnam N.H."/>
            <person name="Grigoriev I.V."/>
            <person name="Rokhsar D.S."/>
        </authorList>
    </citation>
    <scope>NUCLEOTIDE SEQUENCE</scope>
    <source>
        <strain evidence="4">I ESC-2004</strain>
    </source>
</reference>
<feature type="signal peptide" evidence="1">
    <location>
        <begin position="1"/>
        <end position="17"/>
    </location>
</feature>
<reference evidence="2 4" key="2">
    <citation type="journal article" date="2013" name="Nature">
        <title>Insights into bilaterian evolution from three spiralian genomes.</title>
        <authorList>
            <person name="Simakov O."/>
            <person name="Marletaz F."/>
            <person name="Cho S.J."/>
            <person name="Edsinger-Gonzales E."/>
            <person name="Havlak P."/>
            <person name="Hellsten U."/>
            <person name="Kuo D.H."/>
            <person name="Larsson T."/>
            <person name="Lv J."/>
            <person name="Arendt D."/>
            <person name="Savage R."/>
            <person name="Osoegawa K."/>
            <person name="de Jong P."/>
            <person name="Grimwood J."/>
            <person name="Chapman J.A."/>
            <person name="Shapiro H."/>
            <person name="Aerts A."/>
            <person name="Otillar R.P."/>
            <person name="Terry A.Y."/>
            <person name="Boore J.L."/>
            <person name="Grigoriev I.V."/>
            <person name="Lindberg D.R."/>
            <person name="Seaver E.C."/>
            <person name="Weisblat D.A."/>
            <person name="Putnam N.H."/>
            <person name="Rokhsar D.S."/>
        </authorList>
    </citation>
    <scope>NUCLEOTIDE SEQUENCE</scope>
    <source>
        <strain evidence="2 4">I ESC-2004</strain>
    </source>
</reference>
<dbReference type="EMBL" id="AMQN01012671">
    <property type="status" value="NOT_ANNOTATED_CDS"/>
    <property type="molecule type" value="Genomic_DNA"/>
</dbReference>
<evidence type="ECO:0000313" key="3">
    <source>
        <dbReference type="EnsemblMetazoa" id="CapteP204015"/>
    </source>
</evidence>
<evidence type="ECO:0000313" key="4">
    <source>
        <dbReference type="Proteomes" id="UP000014760"/>
    </source>
</evidence>
<dbReference type="AlphaFoldDB" id="R7TRK9"/>
<dbReference type="OrthoDB" id="10017242at2759"/>
<sequence>MWTILLSMVVFVGVVSCSEENQINKRDVSDVAEGDNTFDREARAAIFRYGKRVPIFRYGKRIFRYGKRADQEVEDSDMDLEKRLFRYGRSGSMPTTYKRLFRYGKRAEDDVEEDDEIEAVKRLFRYGKRGEINTRTAAQQPSVPFRFGERE</sequence>
<dbReference type="EnsemblMetazoa" id="CapteT204015">
    <property type="protein sequence ID" value="CapteP204015"/>
    <property type="gene ID" value="CapteG204015"/>
</dbReference>
<dbReference type="HOGENOM" id="CLU_1733229_0_0_1"/>
<evidence type="ECO:0000256" key="1">
    <source>
        <dbReference type="SAM" id="SignalP"/>
    </source>
</evidence>
<keyword evidence="1" id="KW-0732">Signal</keyword>
<keyword evidence="4" id="KW-1185">Reference proteome</keyword>
<reference evidence="3" key="3">
    <citation type="submission" date="2015-06" db="UniProtKB">
        <authorList>
            <consortium name="EnsemblMetazoa"/>
        </authorList>
    </citation>
    <scope>IDENTIFICATION</scope>
</reference>
<evidence type="ECO:0000313" key="2">
    <source>
        <dbReference type="EMBL" id="ELT93665.1"/>
    </source>
</evidence>